<evidence type="ECO:0000256" key="2">
    <source>
        <dbReference type="ARBA" id="ARBA00007935"/>
    </source>
</evidence>
<name>A0ABV3W0K6_9BACI</name>
<reference evidence="9 10" key="1">
    <citation type="submission" date="2024-07" db="EMBL/GenBank/DDBJ databases">
        <title>Characterization of a bacterium isolated from hydrolysated instant sea cucumber by whole-genome sequencing and metabolomics.</title>
        <authorList>
            <person name="Luo X."/>
            <person name="Zhang Z."/>
            <person name="Zheng Z."/>
            <person name="Zhang W."/>
            <person name="Ming T."/>
            <person name="Jiao L."/>
            <person name="Su X."/>
            <person name="Kong F."/>
            <person name="Xu J."/>
        </authorList>
    </citation>
    <scope>NUCLEOTIDE SEQUENCE [LARGE SCALE GENOMIC DNA]</scope>
    <source>
        <strain evidence="9 10">XL-2024</strain>
    </source>
</reference>
<evidence type="ECO:0000256" key="3">
    <source>
        <dbReference type="ARBA" id="ARBA00022448"/>
    </source>
</evidence>
<organism evidence="9 10">
    <name type="scientific">Lysinibacillus xylanilyticus</name>
    <dbReference type="NCBI Taxonomy" id="582475"/>
    <lineage>
        <taxon>Bacteria</taxon>
        <taxon>Bacillati</taxon>
        <taxon>Bacillota</taxon>
        <taxon>Bacilli</taxon>
        <taxon>Bacillales</taxon>
        <taxon>Bacillaceae</taxon>
        <taxon>Lysinibacillus</taxon>
    </lineage>
</organism>
<feature type="transmembrane region" description="Helical" evidence="8">
    <location>
        <begin position="26"/>
        <end position="48"/>
    </location>
</feature>
<dbReference type="SUPFAM" id="SSF81345">
    <property type="entry name" value="ABC transporter involved in vitamin B12 uptake, BtuC"/>
    <property type="match status" value="1"/>
</dbReference>
<feature type="transmembrane region" description="Helical" evidence="8">
    <location>
        <begin position="325"/>
        <end position="343"/>
    </location>
</feature>
<keyword evidence="5 8" id="KW-0812">Transmembrane</keyword>
<dbReference type="Pfam" id="PF01032">
    <property type="entry name" value="FecCD"/>
    <property type="match status" value="1"/>
</dbReference>
<comment type="subcellular location">
    <subcellularLocation>
        <location evidence="1">Cell membrane</location>
        <topology evidence="1">Multi-pass membrane protein</topology>
    </subcellularLocation>
</comment>
<keyword evidence="7 8" id="KW-0472">Membrane</keyword>
<evidence type="ECO:0000313" key="10">
    <source>
        <dbReference type="Proteomes" id="UP001558534"/>
    </source>
</evidence>
<dbReference type="Gene3D" id="1.10.3470.10">
    <property type="entry name" value="ABC transporter involved in vitamin B12 uptake, BtuC"/>
    <property type="match status" value="1"/>
</dbReference>
<evidence type="ECO:0000256" key="7">
    <source>
        <dbReference type="ARBA" id="ARBA00023136"/>
    </source>
</evidence>
<evidence type="ECO:0000313" key="9">
    <source>
        <dbReference type="EMBL" id="MEX3746603.1"/>
    </source>
</evidence>
<gene>
    <name evidence="9" type="ORF">AB1300_15885</name>
</gene>
<dbReference type="InterPro" id="IPR000522">
    <property type="entry name" value="ABC_transptr_permease_BtuC"/>
</dbReference>
<dbReference type="PANTHER" id="PTHR30472:SF58">
    <property type="entry name" value="IRON(3+)-HYDROXAMATE IMPORT SYSTEM PERMEASE PROTEIN FHUB"/>
    <property type="match status" value="1"/>
</dbReference>
<feature type="transmembrane region" description="Helical" evidence="8">
    <location>
        <begin position="254"/>
        <end position="281"/>
    </location>
</feature>
<feature type="transmembrane region" description="Helical" evidence="8">
    <location>
        <begin position="211"/>
        <end position="233"/>
    </location>
</feature>
<feature type="transmembrane region" description="Helical" evidence="8">
    <location>
        <begin position="109"/>
        <end position="128"/>
    </location>
</feature>
<dbReference type="EMBL" id="JBFRHK010000010">
    <property type="protein sequence ID" value="MEX3746603.1"/>
    <property type="molecule type" value="Genomic_DNA"/>
</dbReference>
<feature type="transmembrane region" description="Helical" evidence="8">
    <location>
        <begin position="80"/>
        <end position="97"/>
    </location>
</feature>
<dbReference type="CDD" id="cd06550">
    <property type="entry name" value="TM_ABC_iron-siderophores_like"/>
    <property type="match status" value="1"/>
</dbReference>
<accession>A0ABV3W0K6</accession>
<comment type="similarity">
    <text evidence="2">Belongs to the binding-protein-dependent transport system permease family. FecCD subfamily.</text>
</comment>
<dbReference type="RefSeq" id="WP_368637234.1">
    <property type="nucleotide sequence ID" value="NZ_JBFRHK010000010.1"/>
</dbReference>
<comment type="caution">
    <text evidence="9">The sequence shown here is derived from an EMBL/GenBank/DDBJ whole genome shotgun (WGS) entry which is preliminary data.</text>
</comment>
<feature type="transmembrane region" description="Helical" evidence="8">
    <location>
        <begin position="134"/>
        <end position="155"/>
    </location>
</feature>
<feature type="transmembrane region" description="Helical" evidence="8">
    <location>
        <begin position="167"/>
        <end position="191"/>
    </location>
</feature>
<evidence type="ECO:0000256" key="5">
    <source>
        <dbReference type="ARBA" id="ARBA00022692"/>
    </source>
</evidence>
<evidence type="ECO:0000256" key="4">
    <source>
        <dbReference type="ARBA" id="ARBA00022475"/>
    </source>
</evidence>
<evidence type="ECO:0000256" key="1">
    <source>
        <dbReference type="ARBA" id="ARBA00004651"/>
    </source>
</evidence>
<proteinExistence type="inferred from homology"/>
<dbReference type="InterPro" id="IPR037294">
    <property type="entry name" value="ABC_BtuC-like"/>
</dbReference>
<dbReference type="PANTHER" id="PTHR30472">
    <property type="entry name" value="FERRIC ENTEROBACTIN TRANSPORT SYSTEM PERMEASE PROTEIN"/>
    <property type="match status" value="1"/>
</dbReference>
<evidence type="ECO:0000256" key="8">
    <source>
        <dbReference type="SAM" id="Phobius"/>
    </source>
</evidence>
<keyword evidence="4" id="KW-1003">Cell membrane</keyword>
<keyword evidence="10" id="KW-1185">Reference proteome</keyword>
<dbReference type="Proteomes" id="UP001558534">
    <property type="component" value="Unassembled WGS sequence"/>
</dbReference>
<keyword evidence="3" id="KW-0813">Transport</keyword>
<feature type="transmembrane region" description="Helical" evidence="8">
    <location>
        <begin position="293"/>
        <end position="313"/>
    </location>
</feature>
<evidence type="ECO:0000256" key="6">
    <source>
        <dbReference type="ARBA" id="ARBA00022989"/>
    </source>
</evidence>
<protein>
    <submittedName>
        <fullName evidence="9">FecCD family ABC transporter permease</fullName>
    </submittedName>
</protein>
<sequence length="349" mass="36451">MTLKTYEAGEVTIFSTDRKQKINTTIILIVGIIFLLFSICLSVSIGAADINLSVVLDALLQFDPENKAHQIIWELRLPRTIGAIIVGASFAVAGAIMQGMTRNDLAEPGLLGLNAGGVFALALCLAFAPNLSYLMMVFIAFIGAGLGATLVFGIGSMSAGGVTPIRLVLAGAAVSALLTALSEGVALYYQIGQDLAYWFAGGVSTTTWEQLKVIAPIVIGAIIIAIMLSRAITLLSLGEDIALSLGQKTSLIKLLATVIVLILAGTSVTVVGAVGFIGLIIPHITRLLVGVDYRYIIPCSAVLGGLLVVYADVAARLINPPYETPLGALIAVIGVPFFLYLAHTKKGAI</sequence>
<keyword evidence="6 8" id="KW-1133">Transmembrane helix</keyword>